<accession>A0AAP0MBF0</accession>
<sequence length="116" mass="13247">MVDATGQKKDADFKAFITKTIENQDAIIQEVLGKLQRFLGTRLNATPPSTFKRLTPNEANDRSDRGLCYYCDDKFAPRHKCRTPCLFMIEASYEDDEVLDEESQKALEDIASDLHQ</sequence>
<name>A0AAP0MBF0_9ROSI</name>
<comment type="caution">
    <text evidence="1">The sequence shown here is derived from an EMBL/GenBank/DDBJ whole genome shotgun (WGS) entry which is preliminary data.</text>
</comment>
<gene>
    <name evidence="1" type="ORF">WN944_014882</name>
</gene>
<reference evidence="1 2" key="1">
    <citation type="submission" date="2024-05" db="EMBL/GenBank/DDBJ databases">
        <title>Haplotype-resolved chromosome-level genome assembly of Huyou (Citrus changshanensis).</title>
        <authorList>
            <person name="Miao C."/>
            <person name="Chen W."/>
            <person name="Wu Y."/>
            <person name="Wang L."/>
            <person name="Zhao S."/>
            <person name="Grierson D."/>
            <person name="Xu C."/>
            <person name="Chen K."/>
        </authorList>
    </citation>
    <scope>NUCLEOTIDE SEQUENCE [LARGE SCALE GENOMIC DNA]</scope>
    <source>
        <strain evidence="1">01-14</strain>
        <tissue evidence="1">Leaf</tissue>
    </source>
</reference>
<dbReference type="EMBL" id="JBCGBO010000005">
    <property type="protein sequence ID" value="KAK9199690.1"/>
    <property type="molecule type" value="Genomic_DNA"/>
</dbReference>
<evidence type="ECO:0000313" key="2">
    <source>
        <dbReference type="Proteomes" id="UP001428341"/>
    </source>
</evidence>
<evidence type="ECO:0000313" key="1">
    <source>
        <dbReference type="EMBL" id="KAK9199690.1"/>
    </source>
</evidence>
<protein>
    <submittedName>
        <fullName evidence="1">Uncharacterized protein</fullName>
    </submittedName>
</protein>
<dbReference type="Proteomes" id="UP001428341">
    <property type="component" value="Unassembled WGS sequence"/>
</dbReference>
<organism evidence="1 2">
    <name type="scientific">Citrus x changshan-huyou</name>
    <dbReference type="NCBI Taxonomy" id="2935761"/>
    <lineage>
        <taxon>Eukaryota</taxon>
        <taxon>Viridiplantae</taxon>
        <taxon>Streptophyta</taxon>
        <taxon>Embryophyta</taxon>
        <taxon>Tracheophyta</taxon>
        <taxon>Spermatophyta</taxon>
        <taxon>Magnoliopsida</taxon>
        <taxon>eudicotyledons</taxon>
        <taxon>Gunneridae</taxon>
        <taxon>Pentapetalae</taxon>
        <taxon>rosids</taxon>
        <taxon>malvids</taxon>
        <taxon>Sapindales</taxon>
        <taxon>Rutaceae</taxon>
        <taxon>Aurantioideae</taxon>
        <taxon>Citrus</taxon>
    </lineage>
</organism>
<keyword evidence="2" id="KW-1185">Reference proteome</keyword>
<proteinExistence type="predicted"/>
<dbReference type="AlphaFoldDB" id="A0AAP0MBF0"/>